<protein>
    <submittedName>
        <fullName evidence="5">FadR/GntR family transcriptional regulator</fullName>
    </submittedName>
</protein>
<accession>A0ABP5R4X7</accession>
<keyword evidence="2" id="KW-0238">DNA-binding</keyword>
<reference evidence="6" key="1">
    <citation type="journal article" date="2019" name="Int. J. Syst. Evol. Microbiol.">
        <title>The Global Catalogue of Microorganisms (GCM) 10K type strain sequencing project: providing services to taxonomists for standard genome sequencing and annotation.</title>
        <authorList>
            <consortium name="The Broad Institute Genomics Platform"/>
            <consortium name="The Broad Institute Genome Sequencing Center for Infectious Disease"/>
            <person name="Wu L."/>
            <person name="Ma J."/>
        </authorList>
    </citation>
    <scope>NUCLEOTIDE SEQUENCE [LARGE SCALE GENOMIC DNA]</scope>
    <source>
        <strain evidence="6">JCM 7356</strain>
    </source>
</reference>
<dbReference type="CDD" id="cd07377">
    <property type="entry name" value="WHTH_GntR"/>
    <property type="match status" value="1"/>
</dbReference>
<dbReference type="PROSITE" id="PS50949">
    <property type="entry name" value="HTH_GNTR"/>
    <property type="match status" value="1"/>
</dbReference>
<dbReference type="InterPro" id="IPR011711">
    <property type="entry name" value="GntR_C"/>
</dbReference>
<dbReference type="SUPFAM" id="SSF48008">
    <property type="entry name" value="GntR ligand-binding domain-like"/>
    <property type="match status" value="1"/>
</dbReference>
<keyword evidence="3" id="KW-0804">Transcription</keyword>
<dbReference type="PANTHER" id="PTHR43537:SF5">
    <property type="entry name" value="UXU OPERON TRANSCRIPTIONAL REGULATOR"/>
    <property type="match status" value="1"/>
</dbReference>
<keyword evidence="6" id="KW-1185">Reference proteome</keyword>
<evidence type="ECO:0000256" key="2">
    <source>
        <dbReference type="ARBA" id="ARBA00023125"/>
    </source>
</evidence>
<dbReference type="SMART" id="SM00895">
    <property type="entry name" value="FCD"/>
    <property type="match status" value="1"/>
</dbReference>
<proteinExistence type="predicted"/>
<name>A0ABP5R4X7_9ACTN</name>
<gene>
    <name evidence="5" type="ORF">GCM10010430_38010</name>
</gene>
<dbReference type="SUPFAM" id="SSF46785">
    <property type="entry name" value="Winged helix' DNA-binding domain"/>
    <property type="match status" value="1"/>
</dbReference>
<keyword evidence="1" id="KW-0805">Transcription regulation</keyword>
<sequence length="248" mass="26404">MSGYPSPGARKAAPTAVTDLAIEKIKKMIVSGTLAPGSRLPNEADFAEQLGLSRNSLREAVRALTAMRILVPKQGAGTYVSSLEPHLLMEAMAFAADVSNGDSARQLLQVRRLLEPQAVAQAAGCLTPEQLAVLEGTLERSAGEVSVERFVELDIEFHRIIVDSVGNPVLSTLLGILSTHTQRLRIARGTHDAPARARAHREHQAILSALAARDAQLAACVAAVHIAAVEEWLDRSTATVPPTTPPHS</sequence>
<dbReference type="InterPro" id="IPR000524">
    <property type="entry name" value="Tscrpt_reg_HTH_GntR"/>
</dbReference>
<dbReference type="Gene3D" id="1.20.120.530">
    <property type="entry name" value="GntR ligand-binding domain-like"/>
    <property type="match status" value="1"/>
</dbReference>
<feature type="domain" description="HTH gntR-type" evidence="4">
    <location>
        <begin position="15"/>
        <end position="83"/>
    </location>
</feature>
<dbReference type="PANTHER" id="PTHR43537">
    <property type="entry name" value="TRANSCRIPTIONAL REGULATOR, GNTR FAMILY"/>
    <property type="match status" value="1"/>
</dbReference>
<dbReference type="Gene3D" id="1.10.10.10">
    <property type="entry name" value="Winged helix-like DNA-binding domain superfamily/Winged helix DNA-binding domain"/>
    <property type="match status" value="1"/>
</dbReference>
<dbReference type="InterPro" id="IPR008920">
    <property type="entry name" value="TF_FadR/GntR_C"/>
</dbReference>
<evidence type="ECO:0000256" key="3">
    <source>
        <dbReference type="ARBA" id="ARBA00023163"/>
    </source>
</evidence>
<dbReference type="EMBL" id="BAAATR010000016">
    <property type="protein sequence ID" value="GAA2251403.1"/>
    <property type="molecule type" value="Genomic_DNA"/>
</dbReference>
<dbReference type="InterPro" id="IPR036390">
    <property type="entry name" value="WH_DNA-bd_sf"/>
</dbReference>
<organism evidence="5 6">
    <name type="scientific">Kitasatospora cystarginea</name>
    <dbReference type="NCBI Taxonomy" id="58350"/>
    <lineage>
        <taxon>Bacteria</taxon>
        <taxon>Bacillati</taxon>
        <taxon>Actinomycetota</taxon>
        <taxon>Actinomycetes</taxon>
        <taxon>Kitasatosporales</taxon>
        <taxon>Streptomycetaceae</taxon>
        <taxon>Kitasatospora</taxon>
    </lineage>
</organism>
<dbReference type="PRINTS" id="PR00035">
    <property type="entry name" value="HTHGNTR"/>
</dbReference>
<dbReference type="RefSeq" id="WP_344637615.1">
    <property type="nucleotide sequence ID" value="NZ_BAAATR010000016.1"/>
</dbReference>
<comment type="caution">
    <text evidence="5">The sequence shown here is derived from an EMBL/GenBank/DDBJ whole genome shotgun (WGS) entry which is preliminary data.</text>
</comment>
<evidence type="ECO:0000313" key="6">
    <source>
        <dbReference type="Proteomes" id="UP001500305"/>
    </source>
</evidence>
<dbReference type="Pfam" id="PF00392">
    <property type="entry name" value="GntR"/>
    <property type="match status" value="1"/>
</dbReference>
<evidence type="ECO:0000313" key="5">
    <source>
        <dbReference type="EMBL" id="GAA2251403.1"/>
    </source>
</evidence>
<dbReference type="Proteomes" id="UP001500305">
    <property type="component" value="Unassembled WGS sequence"/>
</dbReference>
<dbReference type="InterPro" id="IPR036388">
    <property type="entry name" value="WH-like_DNA-bd_sf"/>
</dbReference>
<evidence type="ECO:0000256" key="1">
    <source>
        <dbReference type="ARBA" id="ARBA00023015"/>
    </source>
</evidence>
<dbReference type="Pfam" id="PF07729">
    <property type="entry name" value="FCD"/>
    <property type="match status" value="1"/>
</dbReference>
<dbReference type="SMART" id="SM00345">
    <property type="entry name" value="HTH_GNTR"/>
    <property type="match status" value="1"/>
</dbReference>
<evidence type="ECO:0000259" key="4">
    <source>
        <dbReference type="PROSITE" id="PS50949"/>
    </source>
</evidence>